<evidence type="ECO:0008006" key="3">
    <source>
        <dbReference type="Google" id="ProtNLM"/>
    </source>
</evidence>
<evidence type="ECO:0000313" key="2">
    <source>
        <dbReference type="Proteomes" id="UP000005104"/>
    </source>
</evidence>
<keyword evidence="2" id="KW-1185">Reference proteome</keyword>
<dbReference type="EMBL" id="CM001441">
    <property type="protein sequence ID" value="EHQ88629.1"/>
    <property type="molecule type" value="Genomic_DNA"/>
</dbReference>
<protein>
    <recommendedName>
        <fullName evidence="3">Lipoprotein</fullName>
    </recommendedName>
</protein>
<reference evidence="1 2" key="1">
    <citation type="submission" date="2011-11" db="EMBL/GenBank/DDBJ databases">
        <title>The Noncontiguous Finished genome of Desulfosporosinus youngiae DSM 17734.</title>
        <authorList>
            <consortium name="US DOE Joint Genome Institute (JGI-PGF)"/>
            <person name="Lucas S."/>
            <person name="Han J."/>
            <person name="Lapidus A."/>
            <person name="Cheng J.-F."/>
            <person name="Goodwin L."/>
            <person name="Pitluck S."/>
            <person name="Peters L."/>
            <person name="Ovchinnikova G."/>
            <person name="Lu M."/>
            <person name="Land M.L."/>
            <person name="Hauser L."/>
            <person name="Pester M."/>
            <person name="Spring S."/>
            <person name="Ollivier B."/>
            <person name="Rattei T."/>
            <person name="Klenk H.-P."/>
            <person name="Wagner M."/>
            <person name="Loy A."/>
            <person name="Woyke T.J."/>
        </authorList>
    </citation>
    <scope>NUCLEOTIDE SEQUENCE [LARGE SCALE GENOMIC DNA]</scope>
    <source>
        <strain evidence="1 2">DSM 17734</strain>
    </source>
</reference>
<organism evidence="1 2">
    <name type="scientific">Desulfosporosinus youngiae DSM 17734</name>
    <dbReference type="NCBI Taxonomy" id="768710"/>
    <lineage>
        <taxon>Bacteria</taxon>
        <taxon>Bacillati</taxon>
        <taxon>Bacillota</taxon>
        <taxon>Clostridia</taxon>
        <taxon>Eubacteriales</taxon>
        <taxon>Desulfitobacteriaceae</taxon>
        <taxon>Desulfosporosinus</taxon>
    </lineage>
</organism>
<dbReference type="RefSeq" id="WP_007781271.1">
    <property type="nucleotide sequence ID" value="NZ_CM001441.1"/>
</dbReference>
<dbReference type="HOGENOM" id="CLU_753836_0_0_9"/>
<evidence type="ECO:0000313" key="1">
    <source>
        <dbReference type="EMBL" id="EHQ88629.1"/>
    </source>
</evidence>
<name>H5XTN0_9FIRM</name>
<proteinExistence type="predicted"/>
<dbReference type="STRING" id="768710.DesyoDRAFT_1476"/>
<accession>H5XTN0</accession>
<dbReference type="OrthoDB" id="1715579at2"/>
<gene>
    <name evidence="1" type="ORF">DesyoDRAFT_1476</name>
</gene>
<dbReference type="PROSITE" id="PS51257">
    <property type="entry name" value="PROKAR_LIPOPROTEIN"/>
    <property type="match status" value="1"/>
</dbReference>
<dbReference type="Proteomes" id="UP000005104">
    <property type="component" value="Chromosome"/>
</dbReference>
<sequence>MRKLLGVLGIFFTLLAGCSLEQSALNKETSMLEVLEEFYGNTREPILIFEQVSFEGGTLVLAERLMDGENYPDLHFVDDQNQVTHLTQGSYCWTLNYTQFRGHYIYFGLAGVETRQYGGNPTLAERLEAFFPDRTISVSPSNRVIENRDLSERGRRIDNPQGYIMPVPGRDIPENLVVVLNNGEKKSLTEIHTGRNSEYRPDYLKSKQAEVYNSFAFTFTPMLTPLEWDKGYKDGEICLEGQTDWNGNRNALFLQAAGHMSPSDSYILPQDIKPLYLSDHSRRLAHFSAGETVTIKFPGKRALMDCRLLKLTREKVEKEIGQDNLALIQADEKSRISLPKDKGSYLFLLRTQEEGSIQTYTGILMID</sequence>
<dbReference type="AlphaFoldDB" id="H5XTN0"/>